<feature type="region of interest" description="Disordered" evidence="2">
    <location>
        <begin position="794"/>
        <end position="823"/>
    </location>
</feature>
<feature type="compositionally biased region" description="Basic residues" evidence="2">
    <location>
        <begin position="414"/>
        <end position="423"/>
    </location>
</feature>
<keyword evidence="4" id="KW-1185">Reference proteome</keyword>
<feature type="compositionally biased region" description="Polar residues" evidence="2">
    <location>
        <begin position="1275"/>
        <end position="1297"/>
    </location>
</feature>
<dbReference type="RefSeq" id="XP_062781034.1">
    <property type="nucleotide sequence ID" value="XM_062924983.1"/>
</dbReference>
<name>A0AAX4IK80_9PEZI</name>
<evidence type="ECO:0000313" key="4">
    <source>
        <dbReference type="Proteomes" id="UP001322277"/>
    </source>
</evidence>
<reference evidence="4" key="1">
    <citation type="journal article" date="2023" name="bioRxiv">
        <title>Complete genome of the Medicago anthracnose fungus, Colletotrichum destructivum, reveals a mini-chromosome-like region within a core chromosome.</title>
        <authorList>
            <person name="Lapalu N."/>
            <person name="Simon A."/>
            <person name="Lu A."/>
            <person name="Plaumann P.-L."/>
            <person name="Amselem J."/>
            <person name="Pigne S."/>
            <person name="Auger A."/>
            <person name="Koch C."/>
            <person name="Dallery J.-F."/>
            <person name="O'Connell R.J."/>
        </authorList>
    </citation>
    <scope>NUCLEOTIDE SEQUENCE [LARGE SCALE GENOMIC DNA]</scope>
    <source>
        <strain evidence="4">CBS 520.97</strain>
    </source>
</reference>
<feature type="compositionally biased region" description="Polar residues" evidence="2">
    <location>
        <begin position="1328"/>
        <end position="1337"/>
    </location>
</feature>
<feature type="region of interest" description="Disordered" evidence="2">
    <location>
        <begin position="130"/>
        <end position="248"/>
    </location>
</feature>
<accession>A0AAX4IK80</accession>
<feature type="compositionally biased region" description="Polar residues" evidence="2">
    <location>
        <begin position="190"/>
        <end position="215"/>
    </location>
</feature>
<gene>
    <name evidence="3" type="ORF">CDEST_08824</name>
</gene>
<evidence type="ECO:0000313" key="3">
    <source>
        <dbReference type="EMBL" id="WQF83810.1"/>
    </source>
</evidence>
<feature type="compositionally biased region" description="Polar residues" evidence="2">
    <location>
        <begin position="1224"/>
        <end position="1236"/>
    </location>
</feature>
<feature type="compositionally biased region" description="Polar residues" evidence="2">
    <location>
        <begin position="404"/>
        <end position="413"/>
    </location>
</feature>
<dbReference type="EMBL" id="CP137309">
    <property type="protein sequence ID" value="WQF83810.1"/>
    <property type="molecule type" value="Genomic_DNA"/>
</dbReference>
<dbReference type="Proteomes" id="UP001322277">
    <property type="component" value="Chromosome 5"/>
</dbReference>
<protein>
    <submittedName>
        <fullName evidence="3">Uncharacterized protein</fullName>
    </submittedName>
</protein>
<feature type="compositionally biased region" description="Basic and acidic residues" evidence="2">
    <location>
        <begin position="380"/>
        <end position="403"/>
    </location>
</feature>
<feature type="compositionally biased region" description="Polar residues" evidence="2">
    <location>
        <begin position="1180"/>
        <end position="1210"/>
    </location>
</feature>
<sequence>MAGSSSPDPPLADRGLLEYSPGLYESHSKRPSPKGFRQNDTPVARSPFRAESEPGFLSQLGSSTTTNVSRDTDSQYHINRLAGRGSKSPFYPAENELAFETIGSFSFAPQPKHKPNQFSGLQKQLNIDFEALEAPAAETGNPSVDTASPDHDNPRIVREQAAPINNLDHHRDISGTQTEDSARRRHQEKNTQSISDAKDPNTAQSGLEHTGNQAEMTDHHTHGRADAKYELYPTEDKTSRPGGNIVSHRLNSTMGRDLISRPFADADAILPVAHQLSPHVSHDNSDLENNSTTFHSGHRGGTDGTTRRPQATGRAMETTSPAKTSRPSDCNTVKRSSREHRQHASVHNKRHFEPAETRSRTPVGDLEMPQTRTPSTGHNQRRESPREQPTRPLIHEEQRDAISRRTNSRQSNISRHKRSRHHQERQNQSSRGELPFKNGAGHQPGQTTYEQSRVQKSHIDVLKSIMTHHNMFLEDAKLTEANLKCEIAGQEQHIEALGARLESSQLQYQQEQDRREALESELGFLQQQKDKLAAIAAKSSDRTQELENEVSRLQARSEQDNMGTIRLENELAETKSKLSKLQEKSRGYKDYLNKAVIEQQKLWQQSKDISQKAIDDMRKENQESEEKLRLALKKNQEVQDDLDHKFNDKRAALHQELNAAVTSIKTLESAMERLESDLNAESIRTKDCEDQLRESRYQEMLLMRVEESIERISDKMDKMNVLPEHFNTVPTSVTERLEVIAGYVQSAPRADVEDEIRQALKAFQGEMMSQFLQGVKGMMARQSTIEGKLQSLENSIQHQSASDQTDRQEQQGKPLEQHSHKREKNKCLLQLLQSKEAQVVEMTTTVAELTQELQDIRASTELASKNAMTSEAGLQILQERLSSREHQTPDTQAPFQIQREGRETTLAEPRERLRHAEEYVSQRSELVNDSHSKMATAKNEFAAMAQEKQCELELQLRHSEDSRRILQQQLSESEEEIKRLKALVDGSGELKLQKELDNAQQRITNLTLKLRETQTPAVDADVLDQLAGQLAQLHRMKDEIKQLKTSGKTYTMVSRELVAMLHGQDAVESDTILAPDSLVVPEMDLPELPHDASNDPLKNHVFSSSEPPPVQSGKRTVFRSPVEEPDYDAPAPSVAQEKFQRKEATSQEPQPKPILRQKIMALGSSNAPRMPLVTRHVGHSTYNRPVQGASRTSEAAISDVKSNLVGNRQAQVAELTGHDDWQRMTMQGSQDSQQGAKRSRSVSVSLSFRRQKRSKPSFPVDEDAEASAAGGSSGQNSPKVELSQQSDGGNTQASQEQPQDKDHTSRHFHPSMSKSDADHQENIRGEGVSQQKQQQTGVKEAEELVH</sequence>
<feature type="region of interest" description="Disordered" evidence="2">
    <location>
        <begin position="1084"/>
        <end position="1346"/>
    </location>
</feature>
<dbReference type="KEGG" id="cdet:87945327"/>
<feature type="region of interest" description="Disordered" evidence="2">
    <location>
        <begin position="280"/>
        <end position="454"/>
    </location>
</feature>
<evidence type="ECO:0000256" key="1">
    <source>
        <dbReference type="SAM" id="Coils"/>
    </source>
</evidence>
<keyword evidence="1" id="KW-0175">Coiled coil</keyword>
<feature type="compositionally biased region" description="Polar residues" evidence="2">
    <location>
        <begin position="794"/>
        <end position="803"/>
    </location>
</feature>
<feature type="compositionally biased region" description="Basic and acidic residues" evidence="2">
    <location>
        <begin position="1315"/>
        <end position="1324"/>
    </location>
</feature>
<feature type="compositionally biased region" description="Basic and acidic residues" evidence="2">
    <location>
        <begin position="804"/>
        <end position="818"/>
    </location>
</feature>
<feature type="compositionally biased region" description="Polar residues" evidence="2">
    <location>
        <begin position="317"/>
        <end position="334"/>
    </location>
</feature>
<feature type="compositionally biased region" description="Basic and acidic residues" evidence="2">
    <location>
        <begin position="148"/>
        <end position="158"/>
    </location>
</feature>
<evidence type="ECO:0000256" key="2">
    <source>
        <dbReference type="SAM" id="MobiDB-lite"/>
    </source>
</evidence>
<feature type="compositionally biased region" description="Basic residues" evidence="2">
    <location>
        <begin position="335"/>
        <end position="350"/>
    </location>
</feature>
<feature type="coiled-coil region" evidence="1">
    <location>
        <begin position="494"/>
        <end position="691"/>
    </location>
</feature>
<feature type="compositionally biased region" description="Polar residues" evidence="2">
    <location>
        <begin position="444"/>
        <end position="454"/>
    </location>
</feature>
<feature type="coiled-coil region" evidence="1">
    <location>
        <begin position="956"/>
        <end position="1046"/>
    </location>
</feature>
<feature type="compositionally biased region" description="Polar residues" evidence="2">
    <location>
        <begin position="59"/>
        <end position="69"/>
    </location>
</feature>
<organism evidence="3 4">
    <name type="scientific">Colletotrichum destructivum</name>
    <dbReference type="NCBI Taxonomy" id="34406"/>
    <lineage>
        <taxon>Eukaryota</taxon>
        <taxon>Fungi</taxon>
        <taxon>Dikarya</taxon>
        <taxon>Ascomycota</taxon>
        <taxon>Pezizomycotina</taxon>
        <taxon>Sordariomycetes</taxon>
        <taxon>Hypocreomycetidae</taxon>
        <taxon>Glomerellales</taxon>
        <taxon>Glomerellaceae</taxon>
        <taxon>Colletotrichum</taxon>
        <taxon>Colletotrichum destructivum species complex</taxon>
    </lineage>
</organism>
<proteinExistence type="predicted"/>
<dbReference type="GeneID" id="87945327"/>
<feature type="coiled-coil region" evidence="1">
    <location>
        <begin position="832"/>
        <end position="866"/>
    </location>
</feature>
<feature type="region of interest" description="Disordered" evidence="2">
    <location>
        <begin position="1"/>
        <end position="73"/>
    </location>
</feature>
<feature type="compositionally biased region" description="Basic and acidic residues" evidence="2">
    <location>
        <begin position="216"/>
        <end position="239"/>
    </location>
</feature>